<evidence type="ECO:0000313" key="2">
    <source>
        <dbReference type="EMBL" id="KAK8859553.1"/>
    </source>
</evidence>
<feature type="domain" description="NADH:ubiquinone oxidoreductase intermediate-associated protein 30" evidence="1">
    <location>
        <begin position="6"/>
        <end position="102"/>
    </location>
</feature>
<dbReference type="EMBL" id="JAPCWZ010000006">
    <property type="protein sequence ID" value="KAK8859553.1"/>
    <property type="molecule type" value="Genomic_DNA"/>
</dbReference>
<keyword evidence="3" id="KW-1185">Reference proteome</keyword>
<feature type="non-terminal residue" evidence="2">
    <location>
        <position position="1"/>
    </location>
</feature>
<organism evidence="2 3">
    <name type="scientific">Apiospora arundinis</name>
    <dbReference type="NCBI Taxonomy" id="335852"/>
    <lineage>
        <taxon>Eukaryota</taxon>
        <taxon>Fungi</taxon>
        <taxon>Dikarya</taxon>
        <taxon>Ascomycota</taxon>
        <taxon>Pezizomycotina</taxon>
        <taxon>Sordariomycetes</taxon>
        <taxon>Xylariomycetidae</taxon>
        <taxon>Amphisphaeriales</taxon>
        <taxon>Apiosporaceae</taxon>
        <taxon>Apiospora</taxon>
    </lineage>
</organism>
<proteinExistence type="predicted"/>
<gene>
    <name evidence="2" type="ORF">PGQ11_010287</name>
</gene>
<dbReference type="Pfam" id="PF08547">
    <property type="entry name" value="CIA30"/>
    <property type="match status" value="1"/>
</dbReference>
<accession>A0ABR2I992</accession>
<sequence>TVGSLDWNLTACEGLLVSVAVADGKVYTLNLKDIMPAGDRKTTLLYETNSTDVFLPWANFTSTYEGRTQPDAKPLNISSIKTMSLMMRSYFGKQEGEFTLTVKSIAAAACKTQ</sequence>
<name>A0ABR2I992_9PEZI</name>
<evidence type="ECO:0000259" key="1">
    <source>
        <dbReference type="Pfam" id="PF08547"/>
    </source>
</evidence>
<comment type="caution">
    <text evidence="2">The sequence shown here is derived from an EMBL/GenBank/DDBJ whole genome shotgun (WGS) entry which is preliminary data.</text>
</comment>
<dbReference type="Proteomes" id="UP001390339">
    <property type="component" value="Unassembled WGS sequence"/>
</dbReference>
<reference evidence="2 3" key="1">
    <citation type="journal article" date="2024" name="IMA Fungus">
        <title>Apiospora arundinis, a panoply of carbohydrate-active enzymes and secondary metabolites.</title>
        <authorList>
            <person name="Sorensen T."/>
            <person name="Petersen C."/>
            <person name="Muurmann A.T."/>
            <person name="Christiansen J.V."/>
            <person name="Brundto M.L."/>
            <person name="Overgaard C.K."/>
            <person name="Boysen A.T."/>
            <person name="Wollenberg R.D."/>
            <person name="Larsen T.O."/>
            <person name="Sorensen J.L."/>
            <person name="Nielsen K.L."/>
            <person name="Sondergaard T.E."/>
        </authorList>
    </citation>
    <scope>NUCLEOTIDE SEQUENCE [LARGE SCALE GENOMIC DNA]</scope>
    <source>
        <strain evidence="2 3">AAU 773</strain>
    </source>
</reference>
<protein>
    <submittedName>
        <fullName evidence="2">NADH:ubiquinone oxidoreductase complex I intermediate-associated protein 30</fullName>
    </submittedName>
</protein>
<dbReference type="InterPro" id="IPR013857">
    <property type="entry name" value="NADH-UbQ_OxRdtase-assoc_prot30"/>
</dbReference>
<evidence type="ECO:0000313" key="3">
    <source>
        <dbReference type="Proteomes" id="UP001390339"/>
    </source>
</evidence>